<sequence>MATTTFFVSVLLSTLVDGHDYTNSGTIDGVLYLGYLLKTTFGFDVLSGFRYFPTIASGLAEV</sequence>
<dbReference type="Proteomes" id="UP000490939">
    <property type="component" value="Unassembled WGS sequence"/>
</dbReference>
<dbReference type="AlphaFoldDB" id="A0A8H3VT27"/>
<keyword evidence="1" id="KW-0732">Signal</keyword>
<protein>
    <submittedName>
        <fullName evidence="2">Uncharacterized protein</fullName>
    </submittedName>
</protein>
<evidence type="ECO:0000256" key="1">
    <source>
        <dbReference type="SAM" id="SignalP"/>
    </source>
</evidence>
<gene>
    <name evidence="2" type="ORF">EG327_009198</name>
</gene>
<name>A0A8H3VT27_VENIN</name>
<evidence type="ECO:0000313" key="2">
    <source>
        <dbReference type="EMBL" id="KAE9994520.1"/>
    </source>
</evidence>
<feature type="signal peptide" evidence="1">
    <location>
        <begin position="1"/>
        <end position="18"/>
    </location>
</feature>
<evidence type="ECO:0000313" key="3">
    <source>
        <dbReference type="Proteomes" id="UP000490939"/>
    </source>
</evidence>
<organism evidence="2 3">
    <name type="scientific">Venturia inaequalis</name>
    <name type="common">Apple scab fungus</name>
    <dbReference type="NCBI Taxonomy" id="5025"/>
    <lineage>
        <taxon>Eukaryota</taxon>
        <taxon>Fungi</taxon>
        <taxon>Dikarya</taxon>
        <taxon>Ascomycota</taxon>
        <taxon>Pezizomycotina</taxon>
        <taxon>Dothideomycetes</taxon>
        <taxon>Pleosporomycetidae</taxon>
        <taxon>Venturiales</taxon>
        <taxon>Venturiaceae</taxon>
        <taxon>Venturia</taxon>
    </lineage>
</organism>
<proteinExistence type="predicted"/>
<keyword evidence="3" id="KW-1185">Reference proteome</keyword>
<accession>A0A8H3VT27</accession>
<comment type="caution">
    <text evidence="2">The sequence shown here is derived from an EMBL/GenBank/DDBJ whole genome shotgun (WGS) entry which is preliminary data.</text>
</comment>
<dbReference type="EMBL" id="WNWR01000006">
    <property type="protein sequence ID" value="KAE9994520.1"/>
    <property type="molecule type" value="Genomic_DNA"/>
</dbReference>
<feature type="chain" id="PRO_5034161946" evidence="1">
    <location>
        <begin position="19"/>
        <end position="62"/>
    </location>
</feature>
<reference evidence="2 3" key="1">
    <citation type="submission" date="2019-07" db="EMBL/GenBank/DDBJ databases">
        <title>Venturia inaequalis Genome Resource.</title>
        <authorList>
            <person name="Lichtner F.J."/>
        </authorList>
    </citation>
    <scope>NUCLEOTIDE SEQUENCE [LARGE SCALE GENOMIC DNA]</scope>
    <source>
        <strain evidence="2 3">DMI_063113</strain>
    </source>
</reference>